<accession>A0A916U1B5</accession>
<reference evidence="1" key="2">
    <citation type="submission" date="2020-09" db="EMBL/GenBank/DDBJ databases">
        <authorList>
            <person name="Sun Q."/>
            <person name="Zhou Y."/>
        </authorList>
    </citation>
    <scope>NUCLEOTIDE SEQUENCE</scope>
    <source>
        <strain evidence="1">CGMCC 1.15478</strain>
    </source>
</reference>
<name>A0A916U1B5_9ACTN</name>
<dbReference type="GO" id="GO:0003918">
    <property type="term" value="F:DNA topoisomerase type II (double strand cut, ATP-hydrolyzing) activity"/>
    <property type="evidence" value="ECO:0007669"/>
    <property type="project" value="InterPro"/>
</dbReference>
<sequence length="286" mass="31395">MRTPSWVELAGRNMAAGALAMSGSLQVHREHPQTQTIDERFDFWHGGGGLWRIESDGQVLYIAAGDGASLVFIDGEMRRRSTVNSVVAQMGSVFNPFLLLGEQSVLSKISESLRVAGAIEPVELDGRSAWRVPFVSPQGDIQVELVFDEETGLLVRLHHPMGGVLIKVTALSVHDEIPRERFIWDGPVGDTALNLRGPRAATAERMAQLVALVEASKRPIEVLQAVSRAADHGEAISAVMKLLDTSETGAEVVLNAQIRRFSGREIQRMQHELAEVRDVFAEFPEE</sequence>
<dbReference type="RefSeq" id="WP_188670438.1">
    <property type="nucleotide sequence ID" value="NZ_BMJH01000001.1"/>
</dbReference>
<gene>
    <name evidence="1" type="ORF">GCM10011410_05580</name>
</gene>
<evidence type="ECO:0000313" key="2">
    <source>
        <dbReference type="Proteomes" id="UP000641514"/>
    </source>
</evidence>
<dbReference type="GO" id="GO:0003677">
    <property type="term" value="F:DNA binding"/>
    <property type="evidence" value="ECO:0007669"/>
    <property type="project" value="InterPro"/>
</dbReference>
<dbReference type="InterPro" id="IPR013757">
    <property type="entry name" value="Topo_IIA_A_a_sf"/>
</dbReference>
<dbReference type="AlphaFoldDB" id="A0A916U1B5"/>
<organism evidence="1 2">
    <name type="scientific">Hoyosella rhizosphaerae</name>
    <dbReference type="NCBI Taxonomy" id="1755582"/>
    <lineage>
        <taxon>Bacteria</taxon>
        <taxon>Bacillati</taxon>
        <taxon>Actinomycetota</taxon>
        <taxon>Actinomycetes</taxon>
        <taxon>Mycobacteriales</taxon>
        <taxon>Hoyosellaceae</taxon>
        <taxon>Hoyosella</taxon>
    </lineage>
</organism>
<reference evidence="1" key="1">
    <citation type="journal article" date="2014" name="Int. J. Syst. Evol. Microbiol.">
        <title>Complete genome sequence of Corynebacterium casei LMG S-19264T (=DSM 44701T), isolated from a smear-ripened cheese.</title>
        <authorList>
            <consortium name="US DOE Joint Genome Institute (JGI-PGF)"/>
            <person name="Walter F."/>
            <person name="Albersmeier A."/>
            <person name="Kalinowski J."/>
            <person name="Ruckert C."/>
        </authorList>
    </citation>
    <scope>NUCLEOTIDE SEQUENCE</scope>
    <source>
        <strain evidence="1">CGMCC 1.15478</strain>
    </source>
</reference>
<proteinExistence type="predicted"/>
<evidence type="ECO:0000313" key="1">
    <source>
        <dbReference type="EMBL" id="GGC56058.1"/>
    </source>
</evidence>
<dbReference type="EMBL" id="BMJH01000001">
    <property type="protein sequence ID" value="GGC56058.1"/>
    <property type="molecule type" value="Genomic_DNA"/>
</dbReference>
<protein>
    <submittedName>
        <fullName evidence="1">Uncharacterized protein</fullName>
    </submittedName>
</protein>
<dbReference type="GO" id="GO:0005524">
    <property type="term" value="F:ATP binding"/>
    <property type="evidence" value="ECO:0007669"/>
    <property type="project" value="InterPro"/>
</dbReference>
<comment type="caution">
    <text evidence="1">The sequence shown here is derived from an EMBL/GenBank/DDBJ whole genome shotgun (WGS) entry which is preliminary data.</text>
</comment>
<dbReference type="Gene3D" id="1.10.268.10">
    <property type="entry name" value="Topoisomerase, domain 3"/>
    <property type="match status" value="1"/>
</dbReference>
<keyword evidence="2" id="KW-1185">Reference proteome</keyword>
<dbReference type="Proteomes" id="UP000641514">
    <property type="component" value="Unassembled WGS sequence"/>
</dbReference>